<name>A0A1D8A361_9SPHN</name>
<keyword evidence="2" id="KW-1185">Reference proteome</keyword>
<dbReference type="Proteomes" id="UP000094626">
    <property type="component" value="Chromosome"/>
</dbReference>
<evidence type="ECO:0000313" key="2">
    <source>
        <dbReference type="Proteomes" id="UP000094626"/>
    </source>
</evidence>
<reference evidence="2" key="1">
    <citation type="journal article" date="2017" name="J. Biotechnol.">
        <title>Complete genome sequence of Novosphingobium resinovorum SA1, a versatile xenobiotic-degrading bacterium capable of utilizing sulfanilic acid.</title>
        <authorList>
            <person name="Hegedus B."/>
            <person name="Kos P.B."/>
            <person name="Balint B."/>
            <person name="Maroti G."/>
            <person name="Gan H.M."/>
            <person name="Perei K."/>
            <person name="Rakhely G."/>
        </authorList>
    </citation>
    <scope>NUCLEOTIDE SEQUENCE [LARGE SCALE GENOMIC DNA]</scope>
    <source>
        <strain evidence="2">SA1</strain>
    </source>
</reference>
<dbReference type="RefSeq" id="WP_069707992.1">
    <property type="nucleotide sequence ID" value="NZ_CP017075.1"/>
</dbReference>
<gene>
    <name evidence="1" type="ORF">BES08_07330</name>
</gene>
<dbReference type="AlphaFoldDB" id="A0A1D8A361"/>
<dbReference type="EMBL" id="CP017075">
    <property type="protein sequence ID" value="AOR76581.1"/>
    <property type="molecule type" value="Genomic_DNA"/>
</dbReference>
<accession>A0A1D8A361</accession>
<dbReference type="KEGG" id="nre:BES08_07330"/>
<organism evidence="1 2">
    <name type="scientific">Novosphingobium resinovorum</name>
    <dbReference type="NCBI Taxonomy" id="158500"/>
    <lineage>
        <taxon>Bacteria</taxon>
        <taxon>Pseudomonadati</taxon>
        <taxon>Pseudomonadota</taxon>
        <taxon>Alphaproteobacteria</taxon>
        <taxon>Sphingomonadales</taxon>
        <taxon>Sphingomonadaceae</taxon>
        <taxon>Novosphingobium</taxon>
    </lineage>
</organism>
<sequence length="75" mass="8200">MTEATVQVAPFGFVEYAVQIGEAPAYIPADHYLALAGQQIVAAGPWPPTIDLARFKLTRLYVPAAFYAEIRQSFA</sequence>
<proteinExistence type="predicted"/>
<evidence type="ECO:0000313" key="1">
    <source>
        <dbReference type="EMBL" id="AOR76581.1"/>
    </source>
</evidence>
<protein>
    <submittedName>
        <fullName evidence="1">Uncharacterized protein</fullName>
    </submittedName>
</protein>